<keyword evidence="1" id="KW-0433">Leucine-rich repeat</keyword>
<dbReference type="InterPro" id="IPR032675">
    <property type="entry name" value="LRR_dom_sf"/>
</dbReference>
<evidence type="ECO:0000313" key="4">
    <source>
        <dbReference type="Ensembl" id="ENSGMOP00000023801.1"/>
    </source>
</evidence>
<evidence type="ECO:0000313" key="5">
    <source>
        <dbReference type="Proteomes" id="UP000694546"/>
    </source>
</evidence>
<dbReference type="PANTHER" id="PTHR23311:SF5">
    <property type="entry name" value="CENTROSOMAL PROTEIN OF 72 KDA"/>
    <property type="match status" value="1"/>
</dbReference>
<evidence type="ECO:0000256" key="3">
    <source>
        <dbReference type="ARBA" id="ARBA00023054"/>
    </source>
</evidence>
<reference evidence="4" key="1">
    <citation type="submission" date="2025-08" db="UniProtKB">
        <authorList>
            <consortium name="Ensembl"/>
        </authorList>
    </citation>
    <scope>IDENTIFICATION</scope>
</reference>
<dbReference type="PANTHER" id="PTHR23311">
    <property type="entry name" value="HEAT SHOCK REGULATED 2"/>
    <property type="match status" value="1"/>
</dbReference>
<keyword evidence="5" id="KW-1185">Reference proteome</keyword>
<evidence type="ECO:0000256" key="2">
    <source>
        <dbReference type="ARBA" id="ARBA00022737"/>
    </source>
</evidence>
<protein>
    <submittedName>
        <fullName evidence="4">Centrosomal protein 72</fullName>
    </submittedName>
</protein>
<accession>A0A8C4ZZ67</accession>
<dbReference type="Ensembl" id="ENSGMOT00000050788.1">
    <property type="protein sequence ID" value="ENSGMOP00000023801.1"/>
    <property type="gene ID" value="ENSGMOG00000016859.2"/>
</dbReference>
<dbReference type="InterPro" id="IPR055320">
    <property type="entry name" value="CEP72-like"/>
</dbReference>
<name>A0A8C4ZZ67_GADMO</name>
<sequence>MAADCLTTITEQWIRHKLHLKHPYLGDVRSLRLPGTYEEKIRHLGDALTNFIRLKSLDLSYNALVSVEGLQHLKMLERLNLYYNRIPTKEEVKVLCKLPALKELDLRLNPLTRRDPNYRLSLIHAMSSLRKLDDCPVRDTERKVAIMQFPSGCGPPQGPHCPDECPHLDTEQSMTFTEFEGGKKRYRNNRGPSSFAARTPNKSNKRLFIPAQAVQILSMMEDDLSVQEAEVTTLRWDVATLRHGAELREEEHRLEVLGLSSQVEETQGAVVRNMEQLRLVLEENVGLQKQLIRLEQQYLKSLMKISPIDQIKESLTLSCSIPHRSLVVTNQRLLGELNSSLQHG</sequence>
<proteinExistence type="predicted"/>
<dbReference type="PROSITE" id="PS51450">
    <property type="entry name" value="LRR"/>
    <property type="match status" value="1"/>
</dbReference>
<gene>
    <name evidence="4" type="primary">CEP72</name>
    <name evidence="4" type="synonym">cep72</name>
</gene>
<dbReference type="Proteomes" id="UP000694546">
    <property type="component" value="Chromosome 11"/>
</dbReference>
<dbReference type="Gene3D" id="3.80.10.10">
    <property type="entry name" value="Ribonuclease Inhibitor"/>
    <property type="match status" value="1"/>
</dbReference>
<dbReference type="Pfam" id="PF14580">
    <property type="entry name" value="LRR_9"/>
    <property type="match status" value="1"/>
</dbReference>
<reference evidence="4" key="2">
    <citation type="submission" date="2025-09" db="UniProtKB">
        <authorList>
            <consortium name="Ensembl"/>
        </authorList>
    </citation>
    <scope>IDENTIFICATION</scope>
</reference>
<evidence type="ECO:0000256" key="1">
    <source>
        <dbReference type="ARBA" id="ARBA00022614"/>
    </source>
</evidence>
<dbReference type="InterPro" id="IPR001611">
    <property type="entry name" value="Leu-rich_rpt"/>
</dbReference>
<keyword evidence="2" id="KW-0677">Repeat</keyword>
<dbReference type="SUPFAM" id="SSF52058">
    <property type="entry name" value="L domain-like"/>
    <property type="match status" value="1"/>
</dbReference>
<organism evidence="4 5">
    <name type="scientific">Gadus morhua</name>
    <name type="common">Atlantic cod</name>
    <dbReference type="NCBI Taxonomy" id="8049"/>
    <lineage>
        <taxon>Eukaryota</taxon>
        <taxon>Metazoa</taxon>
        <taxon>Chordata</taxon>
        <taxon>Craniata</taxon>
        <taxon>Vertebrata</taxon>
        <taxon>Euteleostomi</taxon>
        <taxon>Actinopterygii</taxon>
        <taxon>Neopterygii</taxon>
        <taxon>Teleostei</taxon>
        <taxon>Neoteleostei</taxon>
        <taxon>Acanthomorphata</taxon>
        <taxon>Zeiogadaria</taxon>
        <taxon>Gadariae</taxon>
        <taxon>Gadiformes</taxon>
        <taxon>Gadoidei</taxon>
        <taxon>Gadidae</taxon>
        <taxon>Gadus</taxon>
    </lineage>
</organism>
<keyword evidence="3" id="KW-0175">Coiled coil</keyword>
<dbReference type="AlphaFoldDB" id="A0A8C4ZZ67"/>
<dbReference type="GeneTree" id="ENSGT00530000063884"/>